<evidence type="ECO:0000256" key="1">
    <source>
        <dbReference type="ARBA" id="ARBA00004496"/>
    </source>
</evidence>
<evidence type="ECO:0000256" key="8">
    <source>
        <dbReference type="ARBA" id="ARBA00025699"/>
    </source>
</evidence>
<protein>
    <recommendedName>
        <fullName evidence="10">Ribosomal RNA small subunit methyltransferase E</fullName>
        <ecNumber evidence="10">2.1.1.193</ecNumber>
    </recommendedName>
</protein>
<evidence type="ECO:0000256" key="9">
    <source>
        <dbReference type="ARBA" id="ARBA00047944"/>
    </source>
</evidence>
<dbReference type="CDD" id="cd18084">
    <property type="entry name" value="RsmE-like"/>
    <property type="match status" value="1"/>
</dbReference>
<dbReference type="GO" id="GO:0070475">
    <property type="term" value="P:rRNA base methylation"/>
    <property type="evidence" value="ECO:0007669"/>
    <property type="project" value="TreeGrafter"/>
</dbReference>
<dbReference type="InterPro" id="IPR029026">
    <property type="entry name" value="tRNA_m1G_MTases_N"/>
</dbReference>
<name>A0A3D8J0I7_9HELI</name>
<dbReference type="PANTHER" id="PTHR30027">
    <property type="entry name" value="RIBOSOMAL RNA SMALL SUBUNIT METHYLTRANSFERASE E"/>
    <property type="match status" value="1"/>
</dbReference>
<dbReference type="PANTHER" id="PTHR30027:SF3">
    <property type="entry name" value="16S RRNA (URACIL(1498)-N(3))-METHYLTRANSFERASE"/>
    <property type="match status" value="1"/>
</dbReference>
<accession>A0A3D8J0I7</accession>
<evidence type="ECO:0000313" key="13">
    <source>
        <dbReference type="Proteomes" id="UP000256424"/>
    </source>
</evidence>
<dbReference type="GO" id="GO:0070042">
    <property type="term" value="F:rRNA (uridine-N3-)-methyltransferase activity"/>
    <property type="evidence" value="ECO:0007669"/>
    <property type="project" value="TreeGrafter"/>
</dbReference>
<comment type="subcellular location">
    <subcellularLocation>
        <location evidence="1 10">Cytoplasm</location>
    </subcellularLocation>
</comment>
<comment type="similarity">
    <text evidence="2 10">Belongs to the RNA methyltransferase RsmE family.</text>
</comment>
<dbReference type="Gene3D" id="3.40.1280.10">
    <property type="match status" value="1"/>
</dbReference>
<dbReference type="GO" id="GO:0005737">
    <property type="term" value="C:cytoplasm"/>
    <property type="evidence" value="ECO:0007669"/>
    <property type="project" value="UniProtKB-SubCell"/>
</dbReference>
<evidence type="ECO:0000256" key="10">
    <source>
        <dbReference type="PIRNR" id="PIRNR015601"/>
    </source>
</evidence>
<dbReference type="Pfam" id="PF04452">
    <property type="entry name" value="Methyltrans_RNA"/>
    <property type="match status" value="1"/>
</dbReference>
<sequence>MQFFYHKDAKNPHITLSSEETHYLFRVRRFQKGAILSVRNLEDNVLYIYQHVPSHTRSKQECFQLIEARSSDWQDSSKGLSLILAIIDTKDIYDVVPMLNGLNVASLILFYADFSQKNRIVNKQKISKILQYSCMQCGRTNLMNVDVCQDLQSVLMKYQNACFIDFIPIDGVPDISSIESLPNVELAKQAQQGIIIGPEGGFTQRERQILQTRVQYCLQTPHVLTAHLAGVYIASLCCSPCVSLV</sequence>
<dbReference type="SUPFAM" id="SSF75217">
    <property type="entry name" value="alpha/beta knot"/>
    <property type="match status" value="1"/>
</dbReference>
<keyword evidence="3 10" id="KW-0963">Cytoplasm</keyword>
<keyword evidence="7 10" id="KW-0949">S-adenosyl-L-methionine</keyword>
<evidence type="ECO:0000313" key="12">
    <source>
        <dbReference type="EMBL" id="RDU71049.1"/>
    </source>
</evidence>
<evidence type="ECO:0000259" key="11">
    <source>
        <dbReference type="Pfam" id="PF04452"/>
    </source>
</evidence>
<proteinExistence type="inferred from homology"/>
<dbReference type="InterPro" id="IPR029028">
    <property type="entry name" value="Alpha/beta_knot_MTases"/>
</dbReference>
<evidence type="ECO:0000256" key="4">
    <source>
        <dbReference type="ARBA" id="ARBA00022552"/>
    </source>
</evidence>
<gene>
    <name evidence="12" type="ORF">CQA66_07065</name>
</gene>
<comment type="caution">
    <text evidence="12">The sequence shown here is derived from an EMBL/GenBank/DDBJ whole genome shotgun (WGS) entry which is preliminary data.</text>
</comment>
<comment type="function">
    <text evidence="8 10">Specifically methylates the N3 position of the uracil ring of uridine 1498 (m3U1498) in 16S rRNA. Acts on the fully assembled 30S ribosomal subunit.</text>
</comment>
<evidence type="ECO:0000256" key="7">
    <source>
        <dbReference type="ARBA" id="ARBA00022691"/>
    </source>
</evidence>
<keyword evidence="6 10" id="KW-0808">Transferase</keyword>
<dbReference type="AlphaFoldDB" id="A0A3D8J0I7"/>
<reference evidence="12 13" key="1">
    <citation type="submission" date="2018-04" db="EMBL/GenBank/DDBJ databases">
        <title>Novel Campyloabacter and Helicobacter Species and Strains.</title>
        <authorList>
            <person name="Mannion A.J."/>
            <person name="Shen Z."/>
            <person name="Fox J.G."/>
        </authorList>
    </citation>
    <scope>NUCLEOTIDE SEQUENCE [LARGE SCALE GENOMIC DNA]</scope>
    <source>
        <strain evidence="12 13">MIT 97-5075</strain>
    </source>
</reference>
<evidence type="ECO:0000256" key="5">
    <source>
        <dbReference type="ARBA" id="ARBA00022603"/>
    </source>
</evidence>
<dbReference type="Proteomes" id="UP000256424">
    <property type="component" value="Unassembled WGS sequence"/>
</dbReference>
<dbReference type="NCBIfam" id="TIGR00046">
    <property type="entry name" value="RsmE family RNA methyltransferase"/>
    <property type="match status" value="1"/>
</dbReference>
<dbReference type="EC" id="2.1.1.193" evidence="10"/>
<comment type="catalytic activity">
    <reaction evidence="9 10">
        <text>uridine(1498) in 16S rRNA + S-adenosyl-L-methionine = N(3)-methyluridine(1498) in 16S rRNA + S-adenosyl-L-homocysteine + H(+)</text>
        <dbReference type="Rhea" id="RHEA:42920"/>
        <dbReference type="Rhea" id="RHEA-COMP:10283"/>
        <dbReference type="Rhea" id="RHEA-COMP:10284"/>
        <dbReference type="ChEBI" id="CHEBI:15378"/>
        <dbReference type="ChEBI" id="CHEBI:57856"/>
        <dbReference type="ChEBI" id="CHEBI:59789"/>
        <dbReference type="ChEBI" id="CHEBI:65315"/>
        <dbReference type="ChEBI" id="CHEBI:74502"/>
        <dbReference type="EC" id="2.1.1.193"/>
    </reaction>
</comment>
<feature type="domain" description="Ribosomal RNA small subunit methyltransferase E methyltransferase" evidence="11">
    <location>
        <begin position="79"/>
        <end position="236"/>
    </location>
</feature>
<keyword evidence="4 10" id="KW-0698">rRNA processing</keyword>
<organism evidence="12 13">
    <name type="scientific">Helicobacter aurati</name>
    <dbReference type="NCBI Taxonomy" id="137778"/>
    <lineage>
        <taxon>Bacteria</taxon>
        <taxon>Pseudomonadati</taxon>
        <taxon>Campylobacterota</taxon>
        <taxon>Epsilonproteobacteria</taxon>
        <taxon>Campylobacterales</taxon>
        <taxon>Helicobacteraceae</taxon>
        <taxon>Helicobacter</taxon>
    </lineage>
</organism>
<evidence type="ECO:0000256" key="2">
    <source>
        <dbReference type="ARBA" id="ARBA00005528"/>
    </source>
</evidence>
<dbReference type="InterPro" id="IPR046886">
    <property type="entry name" value="RsmE_MTase_dom"/>
</dbReference>
<dbReference type="EMBL" id="NXLW01000014">
    <property type="protein sequence ID" value="RDU71049.1"/>
    <property type="molecule type" value="Genomic_DNA"/>
</dbReference>
<dbReference type="PIRSF" id="PIRSF015601">
    <property type="entry name" value="MTase_slr0722"/>
    <property type="match status" value="1"/>
</dbReference>
<keyword evidence="13" id="KW-1185">Reference proteome</keyword>
<keyword evidence="5 10" id="KW-0489">Methyltransferase</keyword>
<dbReference type="OrthoDB" id="9815641at2"/>
<evidence type="ECO:0000256" key="3">
    <source>
        <dbReference type="ARBA" id="ARBA00022490"/>
    </source>
</evidence>
<evidence type="ECO:0000256" key="6">
    <source>
        <dbReference type="ARBA" id="ARBA00022679"/>
    </source>
</evidence>
<dbReference type="RefSeq" id="WP_104763625.1">
    <property type="nucleotide sequence ID" value="NZ_FZPM01000026.1"/>
</dbReference>
<dbReference type="InterPro" id="IPR006700">
    <property type="entry name" value="RsmE"/>
</dbReference>